<comment type="caution">
    <text evidence="1">The sequence shown here is derived from an EMBL/GenBank/DDBJ whole genome shotgun (WGS) entry which is preliminary data.</text>
</comment>
<dbReference type="AlphaFoldDB" id="A0A1Y2CSS4"/>
<name>A0A1Y2CSS4_9FUNG</name>
<sequence>MIQFEQNGVIESIGVVAAIYDRCAALDLWLGSEHHVLELASVPVDMQTLFLQEFNLIFILLKDALAFVTFATPENPRMKYFELGQYLAQYGLELNANSVLDIHFTLKESALSVVRLTDDSISFWEVETDRVVSVDYQTCVKEHKPTIAQHDQRVAVASENGLLVLDFETKPPEIRTLANPDIRWQKNFVCFVQADKNLTFCTLMVQKRRPMRS</sequence>
<gene>
    <name evidence="1" type="ORF">BCR33DRAFT_734780</name>
</gene>
<keyword evidence="2" id="KW-1185">Reference proteome</keyword>
<dbReference type="Proteomes" id="UP000193642">
    <property type="component" value="Unassembled WGS sequence"/>
</dbReference>
<dbReference type="EMBL" id="MCGO01000008">
    <property type="protein sequence ID" value="ORY50061.1"/>
    <property type="molecule type" value="Genomic_DNA"/>
</dbReference>
<protein>
    <submittedName>
        <fullName evidence="1">Uncharacterized protein</fullName>
    </submittedName>
</protein>
<accession>A0A1Y2CSS4</accession>
<evidence type="ECO:0000313" key="2">
    <source>
        <dbReference type="Proteomes" id="UP000193642"/>
    </source>
</evidence>
<reference evidence="1 2" key="1">
    <citation type="submission" date="2016-07" db="EMBL/GenBank/DDBJ databases">
        <title>Pervasive Adenine N6-methylation of Active Genes in Fungi.</title>
        <authorList>
            <consortium name="DOE Joint Genome Institute"/>
            <person name="Mondo S.J."/>
            <person name="Dannebaum R.O."/>
            <person name="Kuo R.C."/>
            <person name="Labutti K."/>
            <person name="Haridas S."/>
            <person name="Kuo A."/>
            <person name="Salamov A."/>
            <person name="Ahrendt S.R."/>
            <person name="Lipzen A."/>
            <person name="Sullivan W."/>
            <person name="Andreopoulos W.B."/>
            <person name="Clum A."/>
            <person name="Lindquist E."/>
            <person name="Daum C."/>
            <person name="Ramamoorthy G.K."/>
            <person name="Gryganskyi A."/>
            <person name="Culley D."/>
            <person name="Magnuson J.K."/>
            <person name="James T.Y."/>
            <person name="O'Malley M.A."/>
            <person name="Stajich J.E."/>
            <person name="Spatafora J.W."/>
            <person name="Visel A."/>
            <person name="Grigoriev I.V."/>
        </authorList>
    </citation>
    <scope>NUCLEOTIDE SEQUENCE [LARGE SCALE GENOMIC DNA]</scope>
    <source>
        <strain evidence="1 2">JEL800</strain>
    </source>
</reference>
<organism evidence="1 2">
    <name type="scientific">Rhizoclosmatium globosum</name>
    <dbReference type="NCBI Taxonomy" id="329046"/>
    <lineage>
        <taxon>Eukaryota</taxon>
        <taxon>Fungi</taxon>
        <taxon>Fungi incertae sedis</taxon>
        <taxon>Chytridiomycota</taxon>
        <taxon>Chytridiomycota incertae sedis</taxon>
        <taxon>Chytridiomycetes</taxon>
        <taxon>Chytridiales</taxon>
        <taxon>Chytriomycetaceae</taxon>
        <taxon>Rhizoclosmatium</taxon>
    </lineage>
</organism>
<evidence type="ECO:0000313" key="1">
    <source>
        <dbReference type="EMBL" id="ORY50061.1"/>
    </source>
</evidence>
<proteinExistence type="predicted"/>